<evidence type="ECO:0000313" key="2">
    <source>
        <dbReference type="Proteomes" id="UP001582793"/>
    </source>
</evidence>
<comment type="caution">
    <text evidence="1">The sequence shown here is derived from an EMBL/GenBank/DDBJ whole genome shotgun (WGS) entry which is preliminary data.</text>
</comment>
<protein>
    <submittedName>
        <fullName evidence="1">Uncharacterized protein</fullName>
    </submittedName>
</protein>
<keyword evidence="2" id="KW-1185">Reference proteome</keyword>
<evidence type="ECO:0000313" key="1">
    <source>
        <dbReference type="EMBL" id="MFB6396523.1"/>
    </source>
</evidence>
<name>A0ABV5CWZ0_9ACTN</name>
<proteinExistence type="predicted"/>
<gene>
    <name evidence="1" type="ORF">AAFH96_25980</name>
</gene>
<accession>A0ABV5CWZ0</accession>
<dbReference type="Proteomes" id="UP001582793">
    <property type="component" value="Unassembled WGS sequence"/>
</dbReference>
<organism evidence="1 2">
    <name type="scientific">Polymorphospora lycopeni</name>
    <dbReference type="NCBI Taxonomy" id="3140240"/>
    <lineage>
        <taxon>Bacteria</taxon>
        <taxon>Bacillati</taxon>
        <taxon>Actinomycetota</taxon>
        <taxon>Actinomycetes</taxon>
        <taxon>Micromonosporales</taxon>
        <taxon>Micromonosporaceae</taxon>
        <taxon>Polymorphospora</taxon>
    </lineage>
</organism>
<dbReference type="EMBL" id="JBCGDC010000095">
    <property type="protein sequence ID" value="MFB6396523.1"/>
    <property type="molecule type" value="Genomic_DNA"/>
</dbReference>
<reference evidence="1 2" key="1">
    <citation type="submission" date="2024-04" db="EMBL/GenBank/DDBJ databases">
        <title>Polymorphospora sp. isolated from Baiyangdian Lake in Xiong'an New Area.</title>
        <authorList>
            <person name="Zhang X."/>
            <person name="Liu J."/>
        </authorList>
    </citation>
    <scope>NUCLEOTIDE SEQUENCE [LARGE SCALE GENOMIC DNA]</scope>
    <source>
        <strain evidence="1 2">2-325</strain>
    </source>
</reference>
<feature type="non-terminal residue" evidence="1">
    <location>
        <position position="82"/>
    </location>
</feature>
<sequence>MTGRRWPAATGGPMARVGGGVVPRLSLLTRMCWGGTLLLAPRPVLRRLGRPSPLAVATLRVLGARHLVQAALLARRPAPAAF</sequence>